<sequence length="191" mass="19462">GPGLVAAGSDGHPDAEDQHIDPFANDAAVWTSTDGVTWMRVPHDEAVFGGDGGQRMLSVTVGGPGLVAVGSEDGDPTGSDAAVWISADGVTWARVPHDEAVFGGGGEHRMVGVTVGDLGLVAVGWTGFDQSGWDEAVWTSPDGIDWTVLPQANTPNNGYVKMWAVTVGASGLVAVGEEHGDGDASAAAWNE</sequence>
<accession>X1DC63</accession>
<protein>
    <recommendedName>
        <fullName evidence="2">F5/8 type C domain-containing protein</fullName>
    </recommendedName>
</protein>
<dbReference type="InterPro" id="IPR036278">
    <property type="entry name" value="Sialidase_sf"/>
</dbReference>
<evidence type="ECO:0008006" key="2">
    <source>
        <dbReference type="Google" id="ProtNLM"/>
    </source>
</evidence>
<name>X1DC63_9ZZZZ</name>
<feature type="non-terminal residue" evidence="1">
    <location>
        <position position="1"/>
    </location>
</feature>
<dbReference type="AlphaFoldDB" id="X1DC63"/>
<gene>
    <name evidence="1" type="ORF">S01H4_38755</name>
</gene>
<dbReference type="SUPFAM" id="SSF50939">
    <property type="entry name" value="Sialidases"/>
    <property type="match status" value="1"/>
</dbReference>
<reference evidence="1" key="1">
    <citation type="journal article" date="2014" name="Front. Microbiol.">
        <title>High frequency of phylogenetically diverse reductive dehalogenase-homologous genes in deep subseafloor sedimentary metagenomes.</title>
        <authorList>
            <person name="Kawai M."/>
            <person name="Futagami T."/>
            <person name="Toyoda A."/>
            <person name="Takaki Y."/>
            <person name="Nishi S."/>
            <person name="Hori S."/>
            <person name="Arai W."/>
            <person name="Tsubouchi T."/>
            <person name="Morono Y."/>
            <person name="Uchiyama I."/>
            <person name="Ito T."/>
            <person name="Fujiyama A."/>
            <person name="Inagaki F."/>
            <person name="Takami H."/>
        </authorList>
    </citation>
    <scope>NUCLEOTIDE SEQUENCE</scope>
    <source>
        <strain evidence="1">Expedition CK06-06</strain>
    </source>
</reference>
<comment type="caution">
    <text evidence="1">The sequence shown here is derived from an EMBL/GenBank/DDBJ whole genome shotgun (WGS) entry which is preliminary data.</text>
</comment>
<organism evidence="1">
    <name type="scientific">marine sediment metagenome</name>
    <dbReference type="NCBI Taxonomy" id="412755"/>
    <lineage>
        <taxon>unclassified sequences</taxon>
        <taxon>metagenomes</taxon>
        <taxon>ecological metagenomes</taxon>
    </lineage>
</organism>
<evidence type="ECO:0000313" key="1">
    <source>
        <dbReference type="EMBL" id="GAG93996.1"/>
    </source>
</evidence>
<dbReference type="EMBL" id="BART01020926">
    <property type="protein sequence ID" value="GAG93996.1"/>
    <property type="molecule type" value="Genomic_DNA"/>
</dbReference>
<proteinExistence type="predicted"/>